<dbReference type="Pfam" id="PF07596">
    <property type="entry name" value="SBP_bac_10"/>
    <property type="match status" value="1"/>
</dbReference>
<dbReference type="KEGG" id="tpla:ElP_20980"/>
<dbReference type="PANTHER" id="PTHR30093">
    <property type="entry name" value="GENERAL SECRETION PATHWAY PROTEIN G"/>
    <property type="match status" value="1"/>
</dbReference>
<evidence type="ECO:0000259" key="1">
    <source>
        <dbReference type="Pfam" id="PF07596"/>
    </source>
</evidence>
<dbReference type="NCBIfam" id="TIGR02532">
    <property type="entry name" value="IV_pilin_GFxxxE"/>
    <property type="match status" value="1"/>
</dbReference>
<gene>
    <name evidence="2" type="ORF">ElP_20980</name>
</gene>
<reference evidence="2 3" key="1">
    <citation type="submission" date="2019-02" db="EMBL/GenBank/DDBJ databases">
        <title>Deep-cultivation of Planctomycetes and their phenomic and genomic characterization uncovers novel biology.</title>
        <authorList>
            <person name="Wiegand S."/>
            <person name="Jogler M."/>
            <person name="Boedeker C."/>
            <person name="Pinto D."/>
            <person name="Vollmers J."/>
            <person name="Rivas-Marin E."/>
            <person name="Kohn T."/>
            <person name="Peeters S.H."/>
            <person name="Heuer A."/>
            <person name="Rast P."/>
            <person name="Oberbeckmann S."/>
            <person name="Bunk B."/>
            <person name="Jeske O."/>
            <person name="Meyerdierks A."/>
            <person name="Storesund J.E."/>
            <person name="Kallscheuer N."/>
            <person name="Luecker S."/>
            <person name="Lage O.M."/>
            <person name="Pohl T."/>
            <person name="Merkel B.J."/>
            <person name="Hornburger P."/>
            <person name="Mueller R.-W."/>
            <person name="Bruemmer F."/>
            <person name="Labrenz M."/>
            <person name="Spormann A.M."/>
            <person name="Op den Camp H."/>
            <person name="Overmann J."/>
            <person name="Amann R."/>
            <person name="Jetten M.S.M."/>
            <person name="Mascher T."/>
            <person name="Medema M.H."/>
            <person name="Devos D.P."/>
            <person name="Kaster A.-K."/>
            <person name="Ovreas L."/>
            <person name="Rohde M."/>
            <person name="Galperin M.Y."/>
            <person name="Jogler C."/>
        </authorList>
    </citation>
    <scope>NUCLEOTIDE SEQUENCE [LARGE SCALE GENOMIC DNA]</scope>
    <source>
        <strain evidence="2 3">ElP</strain>
    </source>
</reference>
<organism evidence="2 3">
    <name type="scientific">Tautonia plasticadhaerens</name>
    <dbReference type="NCBI Taxonomy" id="2527974"/>
    <lineage>
        <taxon>Bacteria</taxon>
        <taxon>Pseudomonadati</taxon>
        <taxon>Planctomycetota</taxon>
        <taxon>Planctomycetia</taxon>
        <taxon>Isosphaerales</taxon>
        <taxon>Isosphaeraceae</taxon>
        <taxon>Tautonia</taxon>
    </lineage>
</organism>
<dbReference type="NCBIfam" id="TIGR04294">
    <property type="entry name" value="pre_pil_HX9DG"/>
    <property type="match status" value="1"/>
</dbReference>
<dbReference type="InterPro" id="IPR027558">
    <property type="entry name" value="Pre_pil_HX9DG_C"/>
</dbReference>
<sequence>MSDRSRRSRGRLGFTLIELLVVIAIIGVLIALLLPAVQAAREAARRAQCTNNLKQLALATHNYVDSNQMLPMGSFYMWPQTCNRWKQAHSFYMGLLPYFEQISAVNSYNYQLHPYQAPNSTVMGLGFSALWCPSDPEVSQPVVASIPRNFLGSCSGVPGGLVANPPWLLYHTSYAGNAGMFPAYPSGPNGVDPNYSAIVSKANGTIHFGSQVPLSAIRDGTSNTLLLGERAFSRILPPESKDVWFLWFSGAYSDTMFTTLFPLNPYNRIRVTGPDVGVPGGGNAYTAAASSLHPGGANFAFADGSVRFLKDTIDTWQYDEATLLPVGVTQTNGVYTVVPGTRVGVFQALSSRNGGEVISADQF</sequence>
<name>A0A518H053_9BACT</name>
<dbReference type="InterPro" id="IPR045584">
    <property type="entry name" value="Pilin-like"/>
</dbReference>
<dbReference type="PANTHER" id="PTHR30093:SF2">
    <property type="entry name" value="TYPE II SECRETION SYSTEM PROTEIN H"/>
    <property type="match status" value="1"/>
</dbReference>
<dbReference type="AlphaFoldDB" id="A0A518H053"/>
<evidence type="ECO:0000313" key="2">
    <source>
        <dbReference type="EMBL" id="QDV34213.1"/>
    </source>
</evidence>
<dbReference type="Pfam" id="PF07963">
    <property type="entry name" value="N_methyl"/>
    <property type="match status" value="1"/>
</dbReference>
<feature type="domain" description="DUF1559" evidence="1">
    <location>
        <begin position="38"/>
        <end position="314"/>
    </location>
</feature>
<proteinExistence type="predicted"/>
<accession>A0A518H053</accession>
<dbReference type="Proteomes" id="UP000317835">
    <property type="component" value="Chromosome"/>
</dbReference>
<dbReference type="RefSeq" id="WP_145268953.1">
    <property type="nucleotide sequence ID" value="NZ_CP036426.1"/>
</dbReference>
<evidence type="ECO:0000313" key="3">
    <source>
        <dbReference type="Proteomes" id="UP000317835"/>
    </source>
</evidence>
<dbReference type="EMBL" id="CP036426">
    <property type="protein sequence ID" value="QDV34213.1"/>
    <property type="molecule type" value="Genomic_DNA"/>
</dbReference>
<dbReference type="Gene3D" id="3.30.700.10">
    <property type="entry name" value="Glycoprotein, Type 4 Pilin"/>
    <property type="match status" value="1"/>
</dbReference>
<dbReference type="SUPFAM" id="SSF54523">
    <property type="entry name" value="Pili subunits"/>
    <property type="match status" value="1"/>
</dbReference>
<protein>
    <recommendedName>
        <fullName evidence="1">DUF1559 domain-containing protein</fullName>
    </recommendedName>
</protein>
<keyword evidence="3" id="KW-1185">Reference proteome</keyword>
<dbReference type="InterPro" id="IPR011453">
    <property type="entry name" value="DUF1559"/>
</dbReference>
<dbReference type="InterPro" id="IPR012902">
    <property type="entry name" value="N_methyl_site"/>
</dbReference>